<dbReference type="RefSeq" id="WP_066282585.1">
    <property type="nucleotide sequence ID" value="NZ_CP013920.1"/>
</dbReference>
<evidence type="ECO:0000256" key="2">
    <source>
        <dbReference type="ARBA" id="ARBA00022448"/>
    </source>
</evidence>
<evidence type="ECO:0000313" key="11">
    <source>
        <dbReference type="Proteomes" id="UP000069926"/>
    </source>
</evidence>
<keyword evidence="5" id="KW-1278">Translocase</keyword>
<evidence type="ECO:0000256" key="7">
    <source>
        <dbReference type="ARBA" id="ARBA00022989"/>
    </source>
</evidence>
<dbReference type="KEGG" id="asy:AUT07_00045"/>
<evidence type="ECO:0000256" key="9">
    <source>
        <dbReference type="SAM" id="Phobius"/>
    </source>
</evidence>
<dbReference type="Proteomes" id="UP000069926">
    <property type="component" value="Chromosome"/>
</dbReference>
<dbReference type="PATRIC" id="fig|634113.3.peg.42"/>
<organism evidence="10 11">
    <name type="scientific">Candidatus Arsenophonus lipoptenae</name>
    <dbReference type="NCBI Taxonomy" id="634113"/>
    <lineage>
        <taxon>Bacteria</taxon>
        <taxon>Pseudomonadati</taxon>
        <taxon>Pseudomonadota</taxon>
        <taxon>Gammaproteobacteria</taxon>
        <taxon>Enterobacterales</taxon>
        <taxon>Morganellaceae</taxon>
        <taxon>Arsenophonus</taxon>
    </lineage>
</organism>
<dbReference type="PANTHER" id="PTHR30335">
    <property type="entry name" value="INTEGRAL MEMBRANE PROTEIN OF SOXR-REDUCING COMPLEX"/>
    <property type="match status" value="1"/>
</dbReference>
<keyword evidence="2" id="KW-0813">Transport</keyword>
<dbReference type="PANTHER" id="PTHR30335:SF0">
    <property type="entry name" value="ION-TRANSLOCATING OXIDOREDUCTASE COMPLEX SUBUNIT A"/>
    <property type="match status" value="1"/>
</dbReference>
<evidence type="ECO:0000256" key="5">
    <source>
        <dbReference type="ARBA" id="ARBA00022967"/>
    </source>
</evidence>
<dbReference type="NCBIfam" id="TIGR01943">
    <property type="entry name" value="rnfA"/>
    <property type="match status" value="1"/>
</dbReference>
<keyword evidence="11" id="KW-1185">Reference proteome</keyword>
<keyword evidence="3" id="KW-1003">Cell membrane</keyword>
<dbReference type="OrthoDB" id="9803631at2"/>
<dbReference type="NCBIfam" id="NF003481">
    <property type="entry name" value="PRK05151.1"/>
    <property type="match status" value="1"/>
</dbReference>
<feature type="transmembrane region" description="Helical" evidence="9">
    <location>
        <begin position="71"/>
        <end position="93"/>
    </location>
</feature>
<protein>
    <submittedName>
        <fullName evidence="10">Electron transport complex protein RnfA</fullName>
    </submittedName>
</protein>
<keyword evidence="7 9" id="KW-1133">Transmembrane helix</keyword>
<evidence type="ECO:0000256" key="6">
    <source>
        <dbReference type="ARBA" id="ARBA00022982"/>
    </source>
</evidence>
<evidence type="ECO:0000313" key="10">
    <source>
        <dbReference type="EMBL" id="AMA64639.1"/>
    </source>
</evidence>
<dbReference type="GO" id="GO:0005886">
    <property type="term" value="C:plasma membrane"/>
    <property type="evidence" value="ECO:0007669"/>
    <property type="project" value="TreeGrafter"/>
</dbReference>
<feature type="transmembrane region" description="Helical" evidence="9">
    <location>
        <begin position="38"/>
        <end position="59"/>
    </location>
</feature>
<evidence type="ECO:0000256" key="8">
    <source>
        <dbReference type="ARBA" id="ARBA00023136"/>
    </source>
</evidence>
<reference evidence="10 11" key="1">
    <citation type="submission" date="2016-01" db="EMBL/GenBank/DDBJ databases">
        <title>Genome sequence of Ca. Arsenophonus lipopteni, the exclusive symbiont of a blood sucking fly Lipoptena cervi (Diptera: Hippoboscidae).</title>
        <authorList>
            <person name="Novakova E."/>
            <person name="Hypsa V."/>
            <person name="Nguyen P."/>
            <person name="Husnik F."/>
            <person name="Darby A.C."/>
        </authorList>
    </citation>
    <scope>NUCLEOTIDE SEQUENCE [LARGE SCALE GENOMIC DNA]</scope>
    <source>
        <strain evidence="10 11">CB</strain>
    </source>
</reference>
<name>A0A0X9W291_9GAMM</name>
<dbReference type="InterPro" id="IPR003667">
    <property type="entry name" value="NqrDE/RnfAE"/>
</dbReference>
<feature type="transmembrane region" description="Helical" evidence="9">
    <location>
        <begin position="6"/>
        <end position="31"/>
    </location>
</feature>
<accession>A0A0X9W291</accession>
<evidence type="ECO:0000256" key="1">
    <source>
        <dbReference type="ARBA" id="ARBA00004127"/>
    </source>
</evidence>
<dbReference type="Pfam" id="PF02508">
    <property type="entry name" value="Rnf-Nqr"/>
    <property type="match status" value="1"/>
</dbReference>
<comment type="subcellular location">
    <subcellularLocation>
        <location evidence="1">Endomembrane system</location>
        <topology evidence="1">Multi-pass membrane protein</topology>
    </subcellularLocation>
</comment>
<keyword evidence="8 9" id="KW-0472">Membrane</keyword>
<keyword evidence="4 9" id="KW-0812">Transmembrane</keyword>
<keyword evidence="3" id="KW-0997">Cell inner membrane</keyword>
<feature type="transmembrane region" description="Helical" evidence="9">
    <location>
        <begin position="166"/>
        <end position="187"/>
    </location>
</feature>
<dbReference type="AlphaFoldDB" id="A0A0X9W291"/>
<sequence length="194" mass="21751">MKDYFSIFITTIFTNNVVLVKFLGLCPIIAVSKKLETTIGMTFTMIFVITLSSICSWIIDNLILIPLNLIYLRIFIFILITSVVVQCTEIMLYKTNKILYRKLGIFLPLMTTNCTILSVILLNTHQSHSFLEAAVYGFSTAISFSLIMILFSAIKERISLANIPAPFKGAPIALITIGLMSLAFIGFNDFTKLK</sequence>
<dbReference type="GO" id="GO:0012505">
    <property type="term" value="C:endomembrane system"/>
    <property type="evidence" value="ECO:0007669"/>
    <property type="project" value="UniProtKB-SubCell"/>
</dbReference>
<dbReference type="EMBL" id="CP013920">
    <property type="protein sequence ID" value="AMA64639.1"/>
    <property type="molecule type" value="Genomic_DNA"/>
</dbReference>
<proteinExistence type="predicted"/>
<dbReference type="InterPro" id="IPR011293">
    <property type="entry name" value="Ion_transpt_RnfA/RsxA"/>
</dbReference>
<dbReference type="InterPro" id="IPR050133">
    <property type="entry name" value="NqrDE/RnfAE_oxidrdctase"/>
</dbReference>
<dbReference type="GO" id="GO:0022900">
    <property type="term" value="P:electron transport chain"/>
    <property type="evidence" value="ECO:0007669"/>
    <property type="project" value="InterPro"/>
</dbReference>
<dbReference type="PIRSF" id="PIRSF006102">
    <property type="entry name" value="NQR_DE"/>
    <property type="match status" value="1"/>
</dbReference>
<evidence type="ECO:0000256" key="4">
    <source>
        <dbReference type="ARBA" id="ARBA00022692"/>
    </source>
</evidence>
<evidence type="ECO:0000256" key="3">
    <source>
        <dbReference type="ARBA" id="ARBA00022519"/>
    </source>
</evidence>
<dbReference type="STRING" id="634113.AUT07_00045"/>
<keyword evidence="6" id="KW-0249">Electron transport</keyword>
<feature type="transmembrane region" description="Helical" evidence="9">
    <location>
        <begin position="105"/>
        <end position="122"/>
    </location>
</feature>
<feature type="transmembrane region" description="Helical" evidence="9">
    <location>
        <begin position="134"/>
        <end position="154"/>
    </location>
</feature>
<gene>
    <name evidence="10" type="primary">rnfA</name>
    <name evidence="10" type="ORF">AUT07_00045</name>
</gene>